<reference evidence="1" key="1">
    <citation type="submission" date="2023-09" db="EMBL/GenBank/DDBJ databases">
        <title>Vallitalea sediminicola and Vallitalea maricola sp. nov., anaerobic bacteria isolated from marine sediment.</title>
        <authorList>
            <person name="Hirano S."/>
            <person name="Maeda A."/>
            <person name="Terahara T."/>
            <person name="Mori K."/>
            <person name="Hamada M."/>
            <person name="Matsumoto R."/>
            <person name="Kobayashi T."/>
        </authorList>
    </citation>
    <scope>NUCLEOTIDE SEQUENCE</scope>
    <source>
        <strain evidence="1">AN17-2</strain>
    </source>
</reference>
<keyword evidence="2" id="KW-1185">Reference proteome</keyword>
<sequence length="361" mass="41537">MYDIVIVGAGPAGATLARILDKRYKVLLIDKRNLNEDIEYKREKCCGGLIAPDAQKMLAHLGLGIPKDVLTGPQMFSVKSVDFDNGMEKHYQRHYINVNREKFDRWLVSLIPSTVEVKFNCLFISHKKQNDYIEVKYRENNKDFVVKAKILAGADGAISKVRKQAFIDCTIPDTYISIQKCYKTHNEMPYYTSIFDRDITDFYSWIIQKENCILIGSAILDNDKANEKFDLLIEKLKNYGFDIGEENKKNGTLIMRTKKIKQINLIRDNVVLIGEAAGFISPSSAEGISYALKSGTMLAHSINNYNLKFAKYYTKESKKIKLNIIIKNFKAFIMYNKFLRKVIMKSRILSMDIKDINQKNK</sequence>
<evidence type="ECO:0000313" key="2">
    <source>
        <dbReference type="Proteomes" id="UP001374599"/>
    </source>
</evidence>
<dbReference type="EMBL" id="BTPU01000073">
    <property type="protein sequence ID" value="GMQ64549.1"/>
    <property type="molecule type" value="Genomic_DNA"/>
</dbReference>
<proteinExistence type="predicted"/>
<accession>A0ACB5UNJ6</accession>
<gene>
    <name evidence="1" type="ORF">AN2V17_37860</name>
</gene>
<protein>
    <submittedName>
        <fullName evidence="1">FAD-binding protein</fullName>
    </submittedName>
</protein>
<name>A0ACB5UNJ6_9FIRM</name>
<organism evidence="1 2">
    <name type="scientific">Vallitalea maricola</name>
    <dbReference type="NCBI Taxonomy" id="3074433"/>
    <lineage>
        <taxon>Bacteria</taxon>
        <taxon>Bacillati</taxon>
        <taxon>Bacillota</taxon>
        <taxon>Clostridia</taxon>
        <taxon>Lachnospirales</taxon>
        <taxon>Vallitaleaceae</taxon>
        <taxon>Vallitalea</taxon>
    </lineage>
</organism>
<dbReference type="Proteomes" id="UP001374599">
    <property type="component" value="Unassembled WGS sequence"/>
</dbReference>
<comment type="caution">
    <text evidence="1">The sequence shown here is derived from an EMBL/GenBank/DDBJ whole genome shotgun (WGS) entry which is preliminary data.</text>
</comment>
<evidence type="ECO:0000313" key="1">
    <source>
        <dbReference type="EMBL" id="GMQ64549.1"/>
    </source>
</evidence>